<evidence type="ECO:0000313" key="2">
    <source>
        <dbReference type="Proteomes" id="UP000003460"/>
    </source>
</evidence>
<organism evidence="1 2">
    <name type="scientific">Alloprevotella tannerae ATCC 51259</name>
    <dbReference type="NCBI Taxonomy" id="626522"/>
    <lineage>
        <taxon>Bacteria</taxon>
        <taxon>Pseudomonadati</taxon>
        <taxon>Bacteroidota</taxon>
        <taxon>Bacteroidia</taxon>
        <taxon>Bacteroidales</taxon>
        <taxon>Prevotellaceae</taxon>
        <taxon>Alloprevotella</taxon>
    </lineage>
</organism>
<reference evidence="1" key="1">
    <citation type="submission" date="2009-09" db="EMBL/GenBank/DDBJ databases">
        <authorList>
            <person name="Weinstock G."/>
            <person name="Sodergren E."/>
            <person name="Clifton S."/>
            <person name="Fulton L."/>
            <person name="Fulton B."/>
            <person name="Courtney L."/>
            <person name="Fronick C."/>
            <person name="Harrison M."/>
            <person name="Strong C."/>
            <person name="Farmer C."/>
            <person name="Delahaunty K."/>
            <person name="Markovic C."/>
            <person name="Hall O."/>
            <person name="Minx P."/>
            <person name="Tomlinson C."/>
            <person name="Mitreva M."/>
            <person name="Nelson J."/>
            <person name="Hou S."/>
            <person name="Wollam A."/>
            <person name="Pepin K.H."/>
            <person name="Johnson M."/>
            <person name="Bhonagiri V."/>
            <person name="Nash W.E."/>
            <person name="Warren W."/>
            <person name="Chinwalla A."/>
            <person name="Mardis E.R."/>
            <person name="Wilson R.K."/>
        </authorList>
    </citation>
    <scope>NUCLEOTIDE SEQUENCE [LARGE SCALE GENOMIC DNA]</scope>
    <source>
        <strain evidence="1">ATCC 51259</strain>
    </source>
</reference>
<gene>
    <name evidence="1" type="ORF">GCWU000325_00890</name>
</gene>
<sequence length="133" mass="14931">MIISESTDDFERPTLRGCPFAANYGRVVASLQLLPCQKTKPKGLSLRVWALTVLPYLHILTTISGCFERPTLRGCTFATHRGRVVALLQHQPYQETKPKGLLGMFCRLTCEFITESRSLVCMCRAIGLINLLM</sequence>
<dbReference type="HOGENOM" id="CLU_1904848_0_0_10"/>
<proteinExistence type="predicted"/>
<dbReference type="Proteomes" id="UP000003460">
    <property type="component" value="Unassembled WGS sequence"/>
</dbReference>
<evidence type="ECO:0000313" key="1">
    <source>
        <dbReference type="EMBL" id="EEX72427.1"/>
    </source>
</evidence>
<protein>
    <submittedName>
        <fullName evidence="1">Uncharacterized protein</fullName>
    </submittedName>
</protein>
<keyword evidence="2" id="KW-1185">Reference proteome</keyword>
<dbReference type="STRING" id="626522.GCWU000325_00890"/>
<name>C9LFA8_9BACT</name>
<accession>C9LFA8</accession>
<dbReference type="AlphaFoldDB" id="C9LFA8"/>
<comment type="caution">
    <text evidence="1">The sequence shown here is derived from an EMBL/GenBank/DDBJ whole genome shotgun (WGS) entry which is preliminary data.</text>
</comment>
<dbReference type="EMBL" id="ACIJ02000016">
    <property type="protein sequence ID" value="EEX72427.1"/>
    <property type="molecule type" value="Genomic_DNA"/>
</dbReference>